<accession>A0ABW0PAE1</accession>
<keyword evidence="2" id="KW-1185">Reference proteome</keyword>
<proteinExistence type="predicted"/>
<sequence>MIDRMLALVVATSLSLVVGAGGYVTYQIPAFNDVVHPCLAREADQPPAQRMETCTCLAKVMMTPTATAIAMVTTSSAGEMTYRANLNACRAHAFDRSVGTVAETRMSPMRRLSEAPVRKTAAER</sequence>
<reference evidence="2" key="1">
    <citation type="journal article" date="2019" name="Int. J. Syst. Evol. Microbiol.">
        <title>The Global Catalogue of Microorganisms (GCM) 10K type strain sequencing project: providing services to taxonomists for standard genome sequencing and annotation.</title>
        <authorList>
            <consortium name="The Broad Institute Genomics Platform"/>
            <consortium name="The Broad Institute Genome Sequencing Center for Infectious Disease"/>
            <person name="Wu L."/>
            <person name="Ma J."/>
        </authorList>
    </citation>
    <scope>NUCLEOTIDE SEQUENCE [LARGE SCALE GENOMIC DNA]</scope>
    <source>
        <strain evidence="2">CCUG 43117</strain>
    </source>
</reference>
<name>A0ABW0PAE1_9HYPH</name>
<protein>
    <recommendedName>
        <fullName evidence="3">DUF2946 domain-containing protein</fullName>
    </recommendedName>
</protein>
<organism evidence="1 2">
    <name type="scientific">Bosea massiliensis</name>
    <dbReference type="NCBI Taxonomy" id="151419"/>
    <lineage>
        <taxon>Bacteria</taxon>
        <taxon>Pseudomonadati</taxon>
        <taxon>Pseudomonadota</taxon>
        <taxon>Alphaproteobacteria</taxon>
        <taxon>Hyphomicrobiales</taxon>
        <taxon>Boseaceae</taxon>
        <taxon>Bosea</taxon>
    </lineage>
</organism>
<gene>
    <name evidence="1" type="ORF">ACFPN9_30030</name>
</gene>
<dbReference type="Proteomes" id="UP001596060">
    <property type="component" value="Unassembled WGS sequence"/>
</dbReference>
<evidence type="ECO:0000313" key="2">
    <source>
        <dbReference type="Proteomes" id="UP001596060"/>
    </source>
</evidence>
<comment type="caution">
    <text evidence="1">The sequence shown here is derived from an EMBL/GenBank/DDBJ whole genome shotgun (WGS) entry which is preliminary data.</text>
</comment>
<dbReference type="RefSeq" id="WP_066734593.1">
    <property type="nucleotide sequence ID" value="NZ_JBHSLU010000166.1"/>
</dbReference>
<evidence type="ECO:0008006" key="3">
    <source>
        <dbReference type="Google" id="ProtNLM"/>
    </source>
</evidence>
<dbReference type="EMBL" id="JBHSLU010000166">
    <property type="protein sequence ID" value="MFC5509455.1"/>
    <property type="molecule type" value="Genomic_DNA"/>
</dbReference>
<evidence type="ECO:0000313" key="1">
    <source>
        <dbReference type="EMBL" id="MFC5509455.1"/>
    </source>
</evidence>